<protein>
    <recommendedName>
        <fullName evidence="3">Glutaredoxin domain-containing protein</fullName>
    </recommendedName>
</protein>
<organism evidence="1 2">
    <name type="scientific">Geotrichum candidum</name>
    <name type="common">Oospora lactis</name>
    <name type="synonym">Dipodascus geotrichum</name>
    <dbReference type="NCBI Taxonomy" id="1173061"/>
    <lineage>
        <taxon>Eukaryota</taxon>
        <taxon>Fungi</taxon>
        <taxon>Dikarya</taxon>
        <taxon>Ascomycota</taxon>
        <taxon>Saccharomycotina</taxon>
        <taxon>Dipodascomycetes</taxon>
        <taxon>Dipodascales</taxon>
        <taxon>Dipodascaceae</taxon>
        <taxon>Geotrichum</taxon>
    </lineage>
</organism>
<comment type="caution">
    <text evidence="1">The sequence shown here is derived from an EMBL/GenBank/DDBJ whole genome shotgun (WGS) entry which is preliminary data.</text>
</comment>
<dbReference type="InterPro" id="IPR014025">
    <property type="entry name" value="Glutaredoxin_subgr"/>
</dbReference>
<dbReference type="EMBL" id="QQZK01000111">
    <property type="protein sequence ID" value="KAF5096631.1"/>
    <property type="molecule type" value="Genomic_DNA"/>
</dbReference>
<dbReference type="PROSITE" id="PS51354">
    <property type="entry name" value="GLUTAREDOXIN_2"/>
    <property type="match status" value="1"/>
</dbReference>
<accession>A0A9P5KSW4</accession>
<evidence type="ECO:0000313" key="1">
    <source>
        <dbReference type="EMBL" id="KAF5096631.1"/>
    </source>
</evidence>
<dbReference type="InterPro" id="IPR036249">
    <property type="entry name" value="Thioredoxin-like_sf"/>
</dbReference>
<dbReference type="Gene3D" id="3.40.30.10">
    <property type="entry name" value="Glutaredoxin"/>
    <property type="match status" value="1"/>
</dbReference>
<evidence type="ECO:0000313" key="2">
    <source>
        <dbReference type="Proteomes" id="UP000750522"/>
    </source>
</evidence>
<proteinExistence type="predicted"/>
<evidence type="ECO:0008006" key="3">
    <source>
        <dbReference type="Google" id="ProtNLM"/>
    </source>
</evidence>
<dbReference type="AlphaFoldDB" id="A0A9P5KSW4"/>
<dbReference type="SUPFAM" id="SSF52833">
    <property type="entry name" value="Thioredoxin-like"/>
    <property type="match status" value="1"/>
</dbReference>
<dbReference type="PRINTS" id="PR00160">
    <property type="entry name" value="GLUTAREDOXIN"/>
</dbReference>
<dbReference type="Proteomes" id="UP000750522">
    <property type="component" value="Unassembled WGS sequence"/>
</dbReference>
<sequence length="111" mass="11584">MINAARRPLANFLSKQTLTAASPRIAAQATATASFGWFGLGLRFNGTTAAQPVDEQIKDLIASNKSTVPNIFISGRHVGGNSDLQALHQKGELLDLVSGGDAAAPEVKAKL</sequence>
<reference evidence="1" key="1">
    <citation type="journal article" date="2020" name="Front. Microbiol.">
        <title>Phenotypic and Genetic Characterization of the Cheese Ripening Yeast Geotrichum candidum.</title>
        <authorList>
            <person name="Perkins V."/>
            <person name="Vignola S."/>
            <person name="Lessard M.H."/>
            <person name="Plante P.L."/>
            <person name="Corbeil J."/>
            <person name="Dugat-Bony E."/>
            <person name="Frenette M."/>
            <person name="Labrie S."/>
        </authorList>
    </citation>
    <scope>NUCLEOTIDE SEQUENCE</scope>
    <source>
        <strain evidence="1">LMA-70</strain>
    </source>
</reference>
<name>A0A9P5KSW4_GEOCN</name>
<reference evidence="1" key="2">
    <citation type="submission" date="2020-01" db="EMBL/GenBank/DDBJ databases">
        <authorList>
            <person name="Perkins V."/>
            <person name="Lessard M.-H."/>
            <person name="Dugat-Bony E."/>
            <person name="Frenette M."/>
            <person name="Labrie S."/>
        </authorList>
    </citation>
    <scope>NUCLEOTIDE SEQUENCE</scope>
    <source>
        <strain evidence="1">LMA-70</strain>
    </source>
</reference>
<gene>
    <name evidence="1" type="ORF">DV451_004155</name>
</gene>